<evidence type="ECO:0000256" key="4">
    <source>
        <dbReference type="ARBA" id="ARBA00023034"/>
    </source>
</evidence>
<gene>
    <name evidence="8" type="ORF">URODEC1_LOCUS36829</name>
</gene>
<sequence length="652" mass="71766">MDFRKVLDQTVREIKREVNLKVLKVPEIEQKVLDATSDEPWGPHGSDLADIARATKRYDECSMIMNVLWQRLGNTGANWRHVYKALAVIEYLLANGTERAVDDIIDNNSQFAKLVSFKYEEPNGKDVGLNVRKKAENVLAIVDDREKLQQVREKAASTRDKYFGLSSTGVTYKSSAASFSSGSYSSGSRYGFTKSSKEADTSRDSYRSKESGNSSKDTSSDFRSTRRMSIGNTSNATNYKSRKGEGDHRRNQDSSTSHLKSSSNLRSTSGGTSSQKIDNQDDDDFNPRGSSTSGTANASYNHVDLFGQSLMNDLVVTTASTSRALPDVGTASLPEVDLFANTDFQAANAPLESATGSRAQMASQDNIDLFAGRSSFAGSVNSDTEFSVRDTPNKSSEFNLSSLTHSSASTFDPFQPSFVASFPSDTEFSVHDTPSKSKNPTHQHYSAADFDPFTAIPVKTFDGSDSFSAFSSNMDSGQNKTESDKSSDHSPLEELNFGAFTSHTESPRASDTKPMSKSPTKPDPASVSESKPDAKKGAFQVKSSIWADSLSRGLIDLNITTCKYLYSATYNLFVLFLCMLSVVHRHFHFPVNFTSCMRYIMSCQSQLCTCKVTGSLLVSRNKTCQTYFKTVHFNIKRCLIKLLSPSQNNFLV</sequence>
<feature type="compositionally biased region" description="Low complexity" evidence="6">
    <location>
        <begin position="177"/>
        <end position="192"/>
    </location>
</feature>
<evidence type="ECO:0000256" key="2">
    <source>
        <dbReference type="ARBA" id="ARBA00004555"/>
    </source>
</evidence>
<dbReference type="FunFam" id="1.25.40.90:FF:000006">
    <property type="entry name" value="Clathrin interactor 1"/>
    <property type="match status" value="1"/>
</dbReference>
<feature type="compositionally biased region" description="Polar residues" evidence="6">
    <location>
        <begin position="230"/>
        <end position="239"/>
    </location>
</feature>
<dbReference type="PANTHER" id="PTHR12276">
    <property type="entry name" value="EPSIN/ENT-RELATED"/>
    <property type="match status" value="1"/>
</dbReference>
<reference evidence="8 9" key="2">
    <citation type="submission" date="2024-10" db="EMBL/GenBank/DDBJ databases">
        <authorList>
            <person name="Ryan C."/>
        </authorList>
    </citation>
    <scope>NUCLEOTIDE SEQUENCE [LARGE SCALE GENOMIC DNA]</scope>
</reference>
<feature type="compositionally biased region" description="Low complexity" evidence="6">
    <location>
        <begin position="254"/>
        <end position="274"/>
    </location>
</feature>
<dbReference type="Gene3D" id="1.25.40.90">
    <property type="match status" value="1"/>
</dbReference>
<feature type="domain" description="ENTH" evidence="7">
    <location>
        <begin position="20"/>
        <end position="152"/>
    </location>
</feature>
<organism evidence="8 9">
    <name type="scientific">Urochloa decumbens</name>
    <dbReference type="NCBI Taxonomy" id="240449"/>
    <lineage>
        <taxon>Eukaryota</taxon>
        <taxon>Viridiplantae</taxon>
        <taxon>Streptophyta</taxon>
        <taxon>Embryophyta</taxon>
        <taxon>Tracheophyta</taxon>
        <taxon>Spermatophyta</taxon>
        <taxon>Magnoliopsida</taxon>
        <taxon>Liliopsida</taxon>
        <taxon>Poales</taxon>
        <taxon>Poaceae</taxon>
        <taxon>PACMAD clade</taxon>
        <taxon>Panicoideae</taxon>
        <taxon>Panicodae</taxon>
        <taxon>Paniceae</taxon>
        <taxon>Melinidinae</taxon>
        <taxon>Urochloa</taxon>
    </lineage>
</organism>
<keyword evidence="5" id="KW-0968">Cytoplasmic vesicle</keyword>
<feature type="compositionally biased region" description="Polar residues" evidence="6">
    <location>
        <begin position="288"/>
        <end position="299"/>
    </location>
</feature>
<evidence type="ECO:0000256" key="3">
    <source>
        <dbReference type="ARBA" id="ARBA00010130"/>
    </source>
</evidence>
<evidence type="ECO:0000256" key="1">
    <source>
        <dbReference type="ARBA" id="ARBA00004132"/>
    </source>
</evidence>
<dbReference type="GO" id="GO:0030136">
    <property type="term" value="C:clathrin-coated vesicle"/>
    <property type="evidence" value="ECO:0007669"/>
    <property type="project" value="UniProtKB-SubCell"/>
</dbReference>
<evidence type="ECO:0000313" key="9">
    <source>
        <dbReference type="Proteomes" id="UP001497457"/>
    </source>
</evidence>
<protein>
    <recommendedName>
        <fullName evidence="7">ENTH domain-containing protein</fullName>
    </recommendedName>
</protein>
<reference evidence="9" key="1">
    <citation type="submission" date="2024-06" db="EMBL/GenBank/DDBJ databases">
        <authorList>
            <person name="Ryan C."/>
        </authorList>
    </citation>
    <scope>NUCLEOTIDE SEQUENCE [LARGE SCALE GENOMIC DNA]</scope>
</reference>
<dbReference type="AlphaFoldDB" id="A0ABC8YR83"/>
<dbReference type="GO" id="GO:0005794">
    <property type="term" value="C:Golgi apparatus"/>
    <property type="evidence" value="ECO:0007669"/>
    <property type="project" value="UniProtKB-SubCell"/>
</dbReference>
<dbReference type="CDD" id="cd03571">
    <property type="entry name" value="ENTH"/>
    <property type="match status" value="1"/>
</dbReference>
<feature type="compositionally biased region" description="Basic and acidic residues" evidence="6">
    <location>
        <begin position="481"/>
        <end position="492"/>
    </location>
</feature>
<evidence type="ECO:0000256" key="6">
    <source>
        <dbReference type="SAM" id="MobiDB-lite"/>
    </source>
</evidence>
<name>A0ABC8YR83_9POAL</name>
<keyword evidence="4" id="KW-0333">Golgi apparatus</keyword>
<feature type="region of interest" description="Disordered" evidence="6">
    <location>
        <begin position="177"/>
        <end position="299"/>
    </location>
</feature>
<proteinExistence type="inferred from homology"/>
<dbReference type="SUPFAM" id="SSF48464">
    <property type="entry name" value="ENTH/VHS domain"/>
    <property type="match status" value="1"/>
</dbReference>
<dbReference type="PROSITE" id="PS50942">
    <property type="entry name" value="ENTH"/>
    <property type="match status" value="1"/>
</dbReference>
<feature type="region of interest" description="Disordered" evidence="6">
    <location>
        <begin position="425"/>
        <end position="444"/>
    </location>
</feature>
<evidence type="ECO:0000259" key="7">
    <source>
        <dbReference type="PROSITE" id="PS50942"/>
    </source>
</evidence>
<comment type="subcellular location">
    <subcellularLocation>
        <location evidence="1">Cytoplasmic vesicle</location>
        <location evidence="1">Clathrin-coated vesicle</location>
    </subcellularLocation>
    <subcellularLocation>
        <location evidence="2">Golgi apparatus</location>
    </subcellularLocation>
</comment>
<accession>A0ABC8YR83</accession>
<evidence type="ECO:0000256" key="5">
    <source>
        <dbReference type="ARBA" id="ARBA00023329"/>
    </source>
</evidence>
<feature type="compositionally biased region" description="Basic and acidic residues" evidence="6">
    <location>
        <begin position="195"/>
        <end position="210"/>
    </location>
</feature>
<dbReference type="Pfam" id="PF01417">
    <property type="entry name" value="ENTH"/>
    <property type="match status" value="1"/>
</dbReference>
<dbReference type="Proteomes" id="UP001497457">
    <property type="component" value="Chromosome 17b"/>
</dbReference>
<dbReference type="EMBL" id="OZ075127">
    <property type="protein sequence ID" value="CAL4947539.1"/>
    <property type="molecule type" value="Genomic_DNA"/>
</dbReference>
<dbReference type="SMART" id="SM00273">
    <property type="entry name" value="ENTH"/>
    <property type="match status" value="1"/>
</dbReference>
<evidence type="ECO:0000313" key="8">
    <source>
        <dbReference type="EMBL" id="CAL4947539.1"/>
    </source>
</evidence>
<feature type="region of interest" description="Disordered" evidence="6">
    <location>
        <begin position="472"/>
        <end position="535"/>
    </location>
</feature>
<comment type="similarity">
    <text evidence="3">Belongs to the epsin family.</text>
</comment>
<dbReference type="InterPro" id="IPR008942">
    <property type="entry name" value="ENTH_VHS"/>
</dbReference>
<feature type="compositionally biased region" description="Basic and acidic residues" evidence="6">
    <location>
        <begin position="242"/>
        <end position="252"/>
    </location>
</feature>
<dbReference type="InterPro" id="IPR013809">
    <property type="entry name" value="ENTH"/>
</dbReference>
<dbReference type="PANTHER" id="PTHR12276:SF87">
    <property type="entry name" value="OS01G0738600 PROTEIN"/>
    <property type="match status" value="1"/>
</dbReference>
<keyword evidence="9" id="KW-1185">Reference proteome</keyword>